<feature type="coiled-coil region" evidence="1">
    <location>
        <begin position="28"/>
        <end position="55"/>
    </location>
</feature>
<evidence type="ECO:0000256" key="1">
    <source>
        <dbReference type="SAM" id="Coils"/>
    </source>
</evidence>
<protein>
    <submittedName>
        <fullName evidence="2">Uncharacterized protein</fullName>
    </submittedName>
</protein>
<keyword evidence="3" id="KW-1185">Reference proteome</keyword>
<evidence type="ECO:0000313" key="3">
    <source>
        <dbReference type="Proteomes" id="UP000054549"/>
    </source>
</evidence>
<reference evidence="2 3" key="1">
    <citation type="submission" date="2014-04" db="EMBL/GenBank/DDBJ databases">
        <title>Evolutionary Origins and Diversification of the Mycorrhizal Mutualists.</title>
        <authorList>
            <consortium name="DOE Joint Genome Institute"/>
            <consortium name="Mycorrhizal Genomics Consortium"/>
            <person name="Kohler A."/>
            <person name="Kuo A."/>
            <person name="Nagy L.G."/>
            <person name="Floudas D."/>
            <person name="Copeland A."/>
            <person name="Barry K.W."/>
            <person name="Cichocki N."/>
            <person name="Veneault-Fourrey C."/>
            <person name="LaButti K."/>
            <person name="Lindquist E.A."/>
            <person name="Lipzen A."/>
            <person name="Lundell T."/>
            <person name="Morin E."/>
            <person name="Murat C."/>
            <person name="Riley R."/>
            <person name="Ohm R."/>
            <person name="Sun H."/>
            <person name="Tunlid A."/>
            <person name="Henrissat B."/>
            <person name="Grigoriev I.V."/>
            <person name="Hibbett D.S."/>
            <person name="Martin F."/>
        </authorList>
    </citation>
    <scope>NUCLEOTIDE SEQUENCE [LARGE SCALE GENOMIC DNA]</scope>
    <source>
        <strain evidence="2 3">Koide BX008</strain>
    </source>
</reference>
<dbReference type="AlphaFoldDB" id="A0A0C2THG8"/>
<feature type="non-terminal residue" evidence="2">
    <location>
        <position position="68"/>
    </location>
</feature>
<proteinExistence type="predicted"/>
<dbReference type="EMBL" id="KN818236">
    <property type="protein sequence ID" value="KIL66369.1"/>
    <property type="molecule type" value="Genomic_DNA"/>
</dbReference>
<keyword evidence="1" id="KW-0175">Coiled coil</keyword>
<sequence>MARIYILTHTHDKHADSQGDGQDCGLCAADIRKQIDKIRAELQFAEADVAFYRALAAQIQEAAPEDND</sequence>
<dbReference type="HOGENOM" id="CLU_2800799_0_0_1"/>
<organism evidence="2 3">
    <name type="scientific">Amanita muscaria (strain Koide BX008)</name>
    <dbReference type="NCBI Taxonomy" id="946122"/>
    <lineage>
        <taxon>Eukaryota</taxon>
        <taxon>Fungi</taxon>
        <taxon>Dikarya</taxon>
        <taxon>Basidiomycota</taxon>
        <taxon>Agaricomycotina</taxon>
        <taxon>Agaricomycetes</taxon>
        <taxon>Agaricomycetidae</taxon>
        <taxon>Agaricales</taxon>
        <taxon>Pluteineae</taxon>
        <taxon>Amanitaceae</taxon>
        <taxon>Amanita</taxon>
    </lineage>
</organism>
<evidence type="ECO:0000313" key="2">
    <source>
        <dbReference type="EMBL" id="KIL66369.1"/>
    </source>
</evidence>
<dbReference type="Proteomes" id="UP000054549">
    <property type="component" value="Unassembled WGS sequence"/>
</dbReference>
<name>A0A0C2THG8_AMAMK</name>
<gene>
    <name evidence="2" type="ORF">M378DRAFT_160798</name>
</gene>
<accession>A0A0C2THG8</accession>
<dbReference type="InParanoid" id="A0A0C2THG8"/>